<feature type="transmembrane region" description="Helical" evidence="8">
    <location>
        <begin position="446"/>
        <end position="464"/>
    </location>
</feature>
<evidence type="ECO:0000256" key="4">
    <source>
        <dbReference type="ARBA" id="ARBA00022692"/>
    </source>
</evidence>
<dbReference type="InterPro" id="IPR050360">
    <property type="entry name" value="MFS_Sugar_Transporters"/>
</dbReference>
<dbReference type="Pfam" id="PF00083">
    <property type="entry name" value="Sugar_tr"/>
    <property type="match status" value="1"/>
</dbReference>
<evidence type="ECO:0000256" key="7">
    <source>
        <dbReference type="RuleBase" id="RU003346"/>
    </source>
</evidence>
<keyword evidence="6 8" id="KW-0472">Membrane</keyword>
<comment type="similarity">
    <text evidence="2 7">Belongs to the major facilitator superfamily. Sugar transporter (TC 2.A.1.1) family.</text>
</comment>
<keyword evidence="5 8" id="KW-1133">Transmembrane helix</keyword>
<evidence type="ECO:0000313" key="11">
    <source>
        <dbReference type="Proteomes" id="UP000800200"/>
    </source>
</evidence>
<feature type="transmembrane region" description="Helical" evidence="8">
    <location>
        <begin position="409"/>
        <end position="434"/>
    </location>
</feature>
<dbReference type="InterPro" id="IPR005828">
    <property type="entry name" value="MFS_sugar_transport-like"/>
</dbReference>
<dbReference type="PROSITE" id="PS50850">
    <property type="entry name" value="MFS"/>
    <property type="match status" value="1"/>
</dbReference>
<feature type="transmembrane region" description="Helical" evidence="8">
    <location>
        <begin position="343"/>
        <end position="363"/>
    </location>
</feature>
<dbReference type="FunFam" id="1.20.1250.20:FF:000078">
    <property type="entry name" value="MFS maltose transporter, putative"/>
    <property type="match status" value="1"/>
</dbReference>
<accession>A0A6A6EI78</accession>
<dbReference type="SUPFAM" id="SSF103473">
    <property type="entry name" value="MFS general substrate transporter"/>
    <property type="match status" value="1"/>
</dbReference>
<name>A0A6A6EI78_9PEZI</name>
<dbReference type="NCBIfam" id="TIGR00879">
    <property type="entry name" value="SP"/>
    <property type="match status" value="1"/>
</dbReference>
<dbReference type="OrthoDB" id="6612291at2759"/>
<dbReference type="GO" id="GO:0005351">
    <property type="term" value="F:carbohydrate:proton symporter activity"/>
    <property type="evidence" value="ECO:0007669"/>
    <property type="project" value="TreeGrafter"/>
</dbReference>
<feature type="transmembrane region" description="Helical" evidence="8">
    <location>
        <begin position="100"/>
        <end position="117"/>
    </location>
</feature>
<evidence type="ECO:0000256" key="8">
    <source>
        <dbReference type="SAM" id="Phobius"/>
    </source>
</evidence>
<comment type="subcellular location">
    <subcellularLocation>
        <location evidence="1">Membrane</location>
        <topology evidence="1">Multi-pass membrane protein</topology>
    </subcellularLocation>
</comment>
<evidence type="ECO:0000256" key="1">
    <source>
        <dbReference type="ARBA" id="ARBA00004141"/>
    </source>
</evidence>
<feature type="transmembrane region" description="Helical" evidence="8">
    <location>
        <begin position="157"/>
        <end position="178"/>
    </location>
</feature>
<proteinExistence type="inferred from homology"/>
<protein>
    <submittedName>
        <fullName evidence="10">MFS transporter</fullName>
    </submittedName>
</protein>
<organism evidence="10 11">
    <name type="scientific">Zopfia rhizophila CBS 207.26</name>
    <dbReference type="NCBI Taxonomy" id="1314779"/>
    <lineage>
        <taxon>Eukaryota</taxon>
        <taxon>Fungi</taxon>
        <taxon>Dikarya</taxon>
        <taxon>Ascomycota</taxon>
        <taxon>Pezizomycotina</taxon>
        <taxon>Dothideomycetes</taxon>
        <taxon>Dothideomycetes incertae sedis</taxon>
        <taxon>Zopfiaceae</taxon>
        <taxon>Zopfia</taxon>
    </lineage>
</organism>
<dbReference type="PROSITE" id="PS00217">
    <property type="entry name" value="SUGAR_TRANSPORT_2"/>
    <property type="match status" value="1"/>
</dbReference>
<feature type="transmembrane region" description="Helical" evidence="8">
    <location>
        <begin position="280"/>
        <end position="302"/>
    </location>
</feature>
<feature type="transmembrane region" description="Helical" evidence="8">
    <location>
        <begin position="314"/>
        <end position="336"/>
    </location>
</feature>
<keyword evidence="4 8" id="KW-0812">Transmembrane</keyword>
<dbReference type="InterPro" id="IPR003663">
    <property type="entry name" value="Sugar/inositol_transpt"/>
</dbReference>
<evidence type="ECO:0000256" key="5">
    <source>
        <dbReference type="ARBA" id="ARBA00022989"/>
    </source>
</evidence>
<sequence length="528" mass="58703">MGISKGRDTGVKDNWKCILICLAMSLANCQYGYDTATIAGFQAMVGFLKVYGYQDKKSKIGWNIHTTPQQLISSFLNIGTIIGVILTHLWGRRFGRRQSIWLASLISFVAAGLQVGTQNLIGLYFGRILIGVSNGFFITFANVYTAEVSPPHLRGPIVSFFGIWVSIGSMLGAVANNFSKDYTDRLCYQIPLASLFAIPFFLSLLMLFLPESPRWLLVMDRPDEARAALERLRGNSFKNRPELLEEEFLEMQRGIAEEKELATGSSLADMFKGIDLRRTIICFAVILSHSSSGVWLVIGYGTFFFQMAGVDKPFLATILKSLMGFFGVCLGMALCYKTIGRRFSMLLGHGGAAIFMLGMGIAHSVAPQSKEAGKAIVACALLYHFTYNGFSGALSWPVANELVSSRLRVITIGVGTGINYVFAWLTSFTTPYFINRTELNWGAKYAYIWAASNAVTFIYFYFFLPEMRNRSLEEIDELFRNKVSTREFPTYQCVSSERAKELALKHTGVNSGSAAGEKRVEVEQKEVA</sequence>
<feature type="transmembrane region" description="Helical" evidence="8">
    <location>
        <begin position="375"/>
        <end position="397"/>
    </location>
</feature>
<evidence type="ECO:0000256" key="3">
    <source>
        <dbReference type="ARBA" id="ARBA00022448"/>
    </source>
</evidence>
<dbReference type="PANTHER" id="PTHR48022">
    <property type="entry name" value="PLASTIDIC GLUCOSE TRANSPORTER 4"/>
    <property type="match status" value="1"/>
</dbReference>
<dbReference type="InterPro" id="IPR020846">
    <property type="entry name" value="MFS_dom"/>
</dbReference>
<dbReference type="GO" id="GO:0016020">
    <property type="term" value="C:membrane"/>
    <property type="evidence" value="ECO:0007669"/>
    <property type="project" value="UniProtKB-SubCell"/>
</dbReference>
<dbReference type="Proteomes" id="UP000800200">
    <property type="component" value="Unassembled WGS sequence"/>
</dbReference>
<evidence type="ECO:0000256" key="2">
    <source>
        <dbReference type="ARBA" id="ARBA00010992"/>
    </source>
</evidence>
<feature type="transmembrane region" description="Helical" evidence="8">
    <location>
        <begin position="123"/>
        <end position="145"/>
    </location>
</feature>
<feature type="domain" description="Major facilitator superfamily (MFS) profile" evidence="9">
    <location>
        <begin position="20"/>
        <end position="468"/>
    </location>
</feature>
<dbReference type="PANTHER" id="PTHR48022:SF10">
    <property type="entry name" value="MAJOR FACILITATOR SUPERFAMILY (MFS) PROFILE DOMAIN-CONTAINING PROTEIN"/>
    <property type="match status" value="1"/>
</dbReference>
<gene>
    <name evidence="10" type="ORF">K469DRAFT_560115</name>
</gene>
<reference evidence="10" key="1">
    <citation type="journal article" date="2020" name="Stud. Mycol.">
        <title>101 Dothideomycetes genomes: a test case for predicting lifestyles and emergence of pathogens.</title>
        <authorList>
            <person name="Haridas S."/>
            <person name="Albert R."/>
            <person name="Binder M."/>
            <person name="Bloem J."/>
            <person name="Labutti K."/>
            <person name="Salamov A."/>
            <person name="Andreopoulos B."/>
            <person name="Baker S."/>
            <person name="Barry K."/>
            <person name="Bills G."/>
            <person name="Bluhm B."/>
            <person name="Cannon C."/>
            <person name="Castanera R."/>
            <person name="Culley D."/>
            <person name="Daum C."/>
            <person name="Ezra D."/>
            <person name="Gonzalez J."/>
            <person name="Henrissat B."/>
            <person name="Kuo A."/>
            <person name="Liang C."/>
            <person name="Lipzen A."/>
            <person name="Lutzoni F."/>
            <person name="Magnuson J."/>
            <person name="Mondo S."/>
            <person name="Nolan M."/>
            <person name="Ohm R."/>
            <person name="Pangilinan J."/>
            <person name="Park H.-J."/>
            <person name="Ramirez L."/>
            <person name="Alfaro M."/>
            <person name="Sun H."/>
            <person name="Tritt A."/>
            <person name="Yoshinaga Y."/>
            <person name="Zwiers L.-H."/>
            <person name="Turgeon B."/>
            <person name="Goodwin S."/>
            <person name="Spatafora J."/>
            <person name="Crous P."/>
            <person name="Grigoriev I."/>
        </authorList>
    </citation>
    <scope>NUCLEOTIDE SEQUENCE</scope>
    <source>
        <strain evidence="10">CBS 207.26</strain>
    </source>
</reference>
<dbReference type="InterPro" id="IPR005829">
    <property type="entry name" value="Sugar_transporter_CS"/>
</dbReference>
<evidence type="ECO:0000259" key="9">
    <source>
        <dbReference type="PROSITE" id="PS50850"/>
    </source>
</evidence>
<evidence type="ECO:0000256" key="6">
    <source>
        <dbReference type="ARBA" id="ARBA00023136"/>
    </source>
</evidence>
<feature type="transmembrane region" description="Helical" evidence="8">
    <location>
        <begin position="71"/>
        <end position="91"/>
    </location>
</feature>
<dbReference type="EMBL" id="ML994618">
    <property type="protein sequence ID" value="KAF2190562.1"/>
    <property type="molecule type" value="Genomic_DNA"/>
</dbReference>
<dbReference type="InterPro" id="IPR036259">
    <property type="entry name" value="MFS_trans_sf"/>
</dbReference>
<keyword evidence="3 7" id="KW-0813">Transport</keyword>
<keyword evidence="11" id="KW-1185">Reference proteome</keyword>
<evidence type="ECO:0000313" key="10">
    <source>
        <dbReference type="EMBL" id="KAF2190562.1"/>
    </source>
</evidence>
<feature type="transmembrane region" description="Helical" evidence="8">
    <location>
        <begin position="190"/>
        <end position="209"/>
    </location>
</feature>
<dbReference type="AlphaFoldDB" id="A0A6A6EI78"/>
<dbReference type="Gene3D" id="1.20.1250.20">
    <property type="entry name" value="MFS general substrate transporter like domains"/>
    <property type="match status" value="1"/>
</dbReference>